<dbReference type="PROSITE" id="PS51686">
    <property type="entry name" value="SAM_MT_RSMB_NOP"/>
    <property type="match status" value="1"/>
</dbReference>
<evidence type="ECO:0000256" key="10">
    <source>
        <dbReference type="ARBA" id="ARBA00030399"/>
    </source>
</evidence>
<dbReference type="PANTHER" id="PTHR22807">
    <property type="entry name" value="NOP2 YEAST -RELATED NOL1/NOP2/FMU SUN DOMAIN-CONTAINING"/>
    <property type="match status" value="1"/>
</dbReference>
<sequence>MMKSVRTYALETINDVLNKGAYSNLKINEVLSTNNINTVDKNLFTELVYGTIKRKYTLDYLLKPFIKTKIKSWVRQLLWMSLYQYLYLDKIPNHAIIHEAVDIAKKRGGFHTGNIVNGILRTVMRTELPSFEDIDDTKKRIAIQYSLPKWIVDHWVTHFGVEKTENIARSFLEPVTTTVRANISRDSIDSIISKLEQEGYHVKKDDMLPFCLHISGMPVVNSNAFKEGYISIQDKSSMMVAYVMNLGRDDKVLDACSAPGGKACHMAEILSPEGHVDATDIHEHKINLIKQNIKKLKLNNIKAFQHDATEVYDKMYDKILVDAPCSGLGVLRHKPEIKYSQSQNSIKSLVELQLQILENVKDNIKPGGTIVYSTCTIEQMENENVIYTFLKRHKDFEFEPFQNPATGEQVKTLQILPQDFNSDGFFISKIKRKES</sequence>
<dbReference type="OrthoDB" id="9810297at2"/>
<dbReference type="CDD" id="cd02440">
    <property type="entry name" value="AdoMet_MTases"/>
    <property type="match status" value="1"/>
</dbReference>
<dbReference type="NCBIfam" id="NF011494">
    <property type="entry name" value="PRK14902.1"/>
    <property type="match status" value="1"/>
</dbReference>
<feature type="domain" description="SAM-dependent MTase RsmB/NOP-type" evidence="14">
    <location>
        <begin position="167"/>
        <end position="433"/>
    </location>
</feature>
<dbReference type="Proteomes" id="UP000001411">
    <property type="component" value="Chromosome"/>
</dbReference>
<dbReference type="PRINTS" id="PR02008">
    <property type="entry name" value="RCMTFAMILY"/>
</dbReference>
<evidence type="ECO:0000259" key="14">
    <source>
        <dbReference type="PROSITE" id="PS51686"/>
    </source>
</evidence>
<name>A0A0H2VFX9_STAES</name>
<evidence type="ECO:0000313" key="16">
    <source>
        <dbReference type="Proteomes" id="UP000001411"/>
    </source>
</evidence>
<dbReference type="KEGG" id="sep:SE_0892"/>
<keyword evidence="4" id="KW-0963">Cytoplasm</keyword>
<keyword evidence="8 13" id="KW-0949">S-adenosyl-L-methionine</keyword>
<feature type="binding site" evidence="13">
    <location>
        <position position="307"/>
    </location>
    <ligand>
        <name>S-adenosyl-L-methionine</name>
        <dbReference type="ChEBI" id="CHEBI:59789"/>
    </ligand>
</feature>
<feature type="active site" description="Nucleophile" evidence="13">
    <location>
        <position position="375"/>
    </location>
</feature>
<dbReference type="eggNOG" id="COG0144">
    <property type="taxonomic scope" value="Bacteria"/>
</dbReference>
<comment type="subcellular location">
    <subcellularLocation>
        <location evidence="2">Cytoplasm</location>
    </subcellularLocation>
</comment>
<feature type="binding site" evidence="13">
    <location>
        <position position="280"/>
    </location>
    <ligand>
        <name>S-adenosyl-L-methionine</name>
        <dbReference type="ChEBI" id="CHEBI:59789"/>
    </ligand>
</feature>
<evidence type="ECO:0000256" key="5">
    <source>
        <dbReference type="ARBA" id="ARBA00022552"/>
    </source>
</evidence>
<dbReference type="GO" id="GO:0005737">
    <property type="term" value="C:cytoplasm"/>
    <property type="evidence" value="ECO:0007669"/>
    <property type="project" value="UniProtKB-SubCell"/>
</dbReference>
<comment type="catalytic activity">
    <reaction evidence="12">
        <text>cytidine(967) in 16S rRNA + S-adenosyl-L-methionine = 5-methylcytidine(967) in 16S rRNA + S-adenosyl-L-homocysteine + H(+)</text>
        <dbReference type="Rhea" id="RHEA:42748"/>
        <dbReference type="Rhea" id="RHEA-COMP:10219"/>
        <dbReference type="Rhea" id="RHEA-COMP:10220"/>
        <dbReference type="ChEBI" id="CHEBI:15378"/>
        <dbReference type="ChEBI" id="CHEBI:57856"/>
        <dbReference type="ChEBI" id="CHEBI:59789"/>
        <dbReference type="ChEBI" id="CHEBI:74483"/>
        <dbReference type="ChEBI" id="CHEBI:82748"/>
        <dbReference type="EC" id="2.1.1.176"/>
    </reaction>
</comment>
<evidence type="ECO:0000256" key="12">
    <source>
        <dbReference type="ARBA" id="ARBA00047283"/>
    </source>
</evidence>
<comment type="similarity">
    <text evidence="13">Belongs to the class I-like SAM-binding methyltransferase superfamily. RsmB/NOP family.</text>
</comment>
<organism evidence="15 16">
    <name type="scientific">Staphylococcus epidermidis (strain ATCC 12228 / FDA PCI 1200)</name>
    <dbReference type="NCBI Taxonomy" id="176280"/>
    <lineage>
        <taxon>Bacteria</taxon>
        <taxon>Bacillati</taxon>
        <taxon>Bacillota</taxon>
        <taxon>Bacilli</taxon>
        <taxon>Bacillales</taxon>
        <taxon>Staphylococcaceae</taxon>
        <taxon>Staphylococcus</taxon>
    </lineage>
</organism>
<evidence type="ECO:0000256" key="13">
    <source>
        <dbReference type="PROSITE-ProRule" id="PRU01023"/>
    </source>
</evidence>
<keyword evidence="6 13" id="KW-0489">Methyltransferase</keyword>
<dbReference type="EMBL" id="AE015929">
    <property type="protein sequence ID" value="AAO04489.1"/>
    <property type="molecule type" value="Genomic_DNA"/>
</dbReference>
<dbReference type="Gene3D" id="3.30.70.1170">
    <property type="entry name" value="Sun protein, domain 3"/>
    <property type="match status" value="1"/>
</dbReference>
<dbReference type="GO" id="GO:0003723">
    <property type="term" value="F:RNA binding"/>
    <property type="evidence" value="ECO:0007669"/>
    <property type="project" value="UniProtKB-UniRule"/>
</dbReference>
<evidence type="ECO:0000256" key="11">
    <source>
        <dbReference type="ARBA" id="ARBA00031088"/>
    </source>
</evidence>
<dbReference type="GeneID" id="50018970"/>
<dbReference type="Pfam" id="PF01029">
    <property type="entry name" value="NusB"/>
    <property type="match status" value="1"/>
</dbReference>
<dbReference type="PATRIC" id="fig|176280.10.peg.865"/>
<dbReference type="InterPro" id="IPR023267">
    <property type="entry name" value="RCMT"/>
</dbReference>
<dbReference type="FunFam" id="3.40.50.150:FF:000022">
    <property type="entry name" value="Ribosomal RNA small subunit methyltransferase B"/>
    <property type="match status" value="1"/>
</dbReference>
<proteinExistence type="inferred from homology"/>
<dbReference type="HOGENOM" id="CLU_005316_0_1_9"/>
<dbReference type="InterPro" id="IPR054728">
    <property type="entry name" value="RsmB-like_ferredoxin"/>
</dbReference>
<dbReference type="NCBIfam" id="TIGR00563">
    <property type="entry name" value="rsmB"/>
    <property type="match status" value="1"/>
</dbReference>
<dbReference type="RefSeq" id="WP_001830124.1">
    <property type="nucleotide sequence ID" value="NC_004461.1"/>
</dbReference>
<evidence type="ECO:0000256" key="7">
    <source>
        <dbReference type="ARBA" id="ARBA00022679"/>
    </source>
</evidence>
<keyword evidence="7 13" id="KW-0808">Transferase</keyword>
<dbReference type="PANTHER" id="PTHR22807:SF53">
    <property type="entry name" value="RIBOSOMAL RNA SMALL SUBUNIT METHYLTRANSFERASE B-RELATED"/>
    <property type="match status" value="1"/>
</dbReference>
<gene>
    <name evidence="15" type="ordered locus">SE_0892</name>
</gene>
<evidence type="ECO:0000256" key="9">
    <source>
        <dbReference type="ARBA" id="ARBA00022884"/>
    </source>
</evidence>
<dbReference type="GO" id="GO:0008649">
    <property type="term" value="F:rRNA methyltransferase activity"/>
    <property type="evidence" value="ECO:0007669"/>
    <property type="project" value="InterPro"/>
</dbReference>
<dbReference type="Gene3D" id="1.10.940.10">
    <property type="entry name" value="NusB-like"/>
    <property type="match status" value="1"/>
</dbReference>
<evidence type="ECO:0000256" key="8">
    <source>
        <dbReference type="ARBA" id="ARBA00022691"/>
    </source>
</evidence>
<dbReference type="InterPro" id="IPR006027">
    <property type="entry name" value="NusB_RsmB_TIM44"/>
</dbReference>
<dbReference type="InterPro" id="IPR035926">
    <property type="entry name" value="NusB-like_sf"/>
</dbReference>
<accession>A0A0H2VFX9</accession>
<dbReference type="SUPFAM" id="SSF48013">
    <property type="entry name" value="NusB-like"/>
    <property type="match status" value="1"/>
</dbReference>
<dbReference type="InterPro" id="IPR049560">
    <property type="entry name" value="MeTrfase_RsmB-F_NOP2_cat"/>
</dbReference>
<comment type="function">
    <text evidence="1">Specifically methylates the cytosine at position 967 (m5C967) of 16S rRNA.</text>
</comment>
<keyword evidence="5" id="KW-0698">rRNA processing</keyword>
<dbReference type="InterPro" id="IPR029063">
    <property type="entry name" value="SAM-dependent_MTases_sf"/>
</dbReference>
<evidence type="ECO:0000256" key="6">
    <source>
        <dbReference type="ARBA" id="ARBA00022603"/>
    </source>
</evidence>
<dbReference type="InterPro" id="IPR004573">
    <property type="entry name" value="rRNA_ssu_MeTfrase_B"/>
</dbReference>
<evidence type="ECO:0000256" key="2">
    <source>
        <dbReference type="ARBA" id="ARBA00004496"/>
    </source>
</evidence>
<evidence type="ECO:0000313" key="15">
    <source>
        <dbReference type="EMBL" id="AAO04489.1"/>
    </source>
</evidence>
<dbReference type="GO" id="GO:0006355">
    <property type="term" value="P:regulation of DNA-templated transcription"/>
    <property type="evidence" value="ECO:0007669"/>
    <property type="project" value="InterPro"/>
</dbReference>
<dbReference type="Pfam" id="PF01189">
    <property type="entry name" value="Methyltr_RsmB-F"/>
    <property type="match status" value="1"/>
</dbReference>
<dbReference type="SUPFAM" id="SSF53335">
    <property type="entry name" value="S-adenosyl-L-methionine-dependent methyltransferases"/>
    <property type="match status" value="1"/>
</dbReference>
<reference evidence="15 16" key="1">
    <citation type="journal article" date="2003" name="Mol. Microbiol.">
        <title>Genome-based analysis of virulence genes in a non-biofilm-forming Staphylococcus epidermidis strain (ATCC 12228).</title>
        <authorList>
            <person name="Zhang Y.Q."/>
            <person name="Ren S.X."/>
            <person name="Li H.L."/>
            <person name="Wang Y.X."/>
            <person name="Fu G."/>
            <person name="Yang J."/>
            <person name="Qin Z.Q."/>
            <person name="Miao Y.G."/>
            <person name="Wang W.Y."/>
            <person name="Chen R.S."/>
            <person name="Shen Y."/>
            <person name="Chen Z."/>
            <person name="Yuan Z.H."/>
            <person name="Zhao G.P."/>
            <person name="Qu D."/>
            <person name="Danchin A."/>
            <person name="Wen Y.M."/>
        </authorList>
    </citation>
    <scope>NUCLEOTIDE SEQUENCE [LARGE SCALE GENOMIC DNA]</scope>
    <source>
        <strain evidence="16">ATCC 12228 / FDA PCI 1200</strain>
    </source>
</reference>
<keyword evidence="9 13" id="KW-0694">RNA-binding</keyword>
<dbReference type="AlphaFoldDB" id="A0A0H2VFX9"/>
<dbReference type="Gene3D" id="3.40.50.150">
    <property type="entry name" value="Vaccinia Virus protein VP39"/>
    <property type="match status" value="1"/>
</dbReference>
<evidence type="ECO:0000256" key="4">
    <source>
        <dbReference type="ARBA" id="ARBA00022490"/>
    </source>
</evidence>
<feature type="binding site" evidence="13">
    <location>
        <begin position="256"/>
        <end position="262"/>
    </location>
    <ligand>
        <name>S-adenosyl-L-methionine</name>
        <dbReference type="ChEBI" id="CHEBI:59789"/>
    </ligand>
</feature>
<dbReference type="Pfam" id="PF22458">
    <property type="entry name" value="RsmF-B_ferredox"/>
    <property type="match status" value="1"/>
</dbReference>
<dbReference type="EC" id="2.1.1.176" evidence="3"/>
<dbReference type="InterPro" id="IPR001678">
    <property type="entry name" value="MeTrfase_RsmB-F_NOP2_dom"/>
</dbReference>
<protein>
    <recommendedName>
        <fullName evidence="3">16S rRNA (cytosine(967)-C(5))-methyltransferase</fullName>
        <ecNumber evidence="3">2.1.1.176</ecNumber>
    </recommendedName>
    <alternativeName>
        <fullName evidence="10">16S rRNA m5C967 methyltransferase</fullName>
    </alternativeName>
    <alternativeName>
        <fullName evidence="11">rRNA (cytosine-C(5)-)-methyltransferase RsmB</fullName>
    </alternativeName>
</protein>
<dbReference type="eggNOG" id="COG0781">
    <property type="taxonomic scope" value="Bacteria"/>
</dbReference>
<feature type="binding site" evidence="13">
    <location>
        <position position="322"/>
    </location>
    <ligand>
        <name>S-adenosyl-L-methionine</name>
        <dbReference type="ChEBI" id="CHEBI:59789"/>
    </ligand>
</feature>
<evidence type="ECO:0000256" key="1">
    <source>
        <dbReference type="ARBA" id="ARBA00002724"/>
    </source>
</evidence>
<dbReference type="FunFam" id="1.10.940.10:FF:000006">
    <property type="entry name" value="16S rRNA (Cytosine(967)-C(5))-methyltransferase RsmB"/>
    <property type="match status" value="1"/>
</dbReference>
<dbReference type="FunFam" id="3.30.70.1170:FF:000003">
    <property type="entry name" value="16S rRNA (Cytosine(967)-C(5))-methyltransferase RsmB"/>
    <property type="match status" value="1"/>
</dbReference>
<evidence type="ECO:0000256" key="3">
    <source>
        <dbReference type="ARBA" id="ARBA00012140"/>
    </source>
</evidence>